<accession>R7UWD9</accession>
<feature type="region of interest" description="Disordered" evidence="1">
    <location>
        <begin position="62"/>
        <end position="101"/>
    </location>
</feature>
<proteinExistence type="predicted"/>
<evidence type="ECO:0000256" key="1">
    <source>
        <dbReference type="SAM" id="MobiDB-lite"/>
    </source>
</evidence>
<dbReference type="AlphaFoldDB" id="R7UWD9"/>
<reference evidence="3" key="3">
    <citation type="submission" date="2015-06" db="UniProtKB">
        <authorList>
            <consortium name="EnsemblMetazoa"/>
        </authorList>
    </citation>
    <scope>IDENTIFICATION</scope>
</reference>
<reference evidence="4" key="1">
    <citation type="submission" date="2012-12" db="EMBL/GenBank/DDBJ databases">
        <authorList>
            <person name="Hellsten U."/>
            <person name="Grimwood J."/>
            <person name="Chapman J.A."/>
            <person name="Shapiro H."/>
            <person name="Aerts A."/>
            <person name="Otillar R.P."/>
            <person name="Terry A.Y."/>
            <person name="Boore J.L."/>
            <person name="Simakov O."/>
            <person name="Marletaz F."/>
            <person name="Cho S.-J."/>
            <person name="Edsinger-Gonzales E."/>
            <person name="Havlak P."/>
            <person name="Kuo D.-H."/>
            <person name="Larsson T."/>
            <person name="Lv J."/>
            <person name="Arendt D."/>
            <person name="Savage R."/>
            <person name="Osoegawa K."/>
            <person name="de Jong P."/>
            <person name="Lindberg D.R."/>
            <person name="Seaver E.C."/>
            <person name="Weisblat D.A."/>
            <person name="Putnam N.H."/>
            <person name="Grigoriev I.V."/>
            <person name="Rokhsar D.S."/>
        </authorList>
    </citation>
    <scope>NUCLEOTIDE SEQUENCE</scope>
    <source>
        <strain evidence="4">I ESC-2004</strain>
    </source>
</reference>
<dbReference type="OrthoDB" id="7756796at2759"/>
<dbReference type="Proteomes" id="UP000014760">
    <property type="component" value="Unassembled WGS sequence"/>
</dbReference>
<sequence>MEALPEHRADETVQARGAGPLSLNEHIPAGELTRSEESPLLLQLAAQLQTLTSWAASVQAKLAGPHEEEEEVQRPSRVASAPPAFYEDISPPQVEEEPAEDPFAASALEGFALPAVAGAMSVGRDAPTATEKEAAIWTMFRGDQKPRKIARDKTERLYRQTEGPFAPPSYPTQLPVSQQQMQADRAARAQQAQWGMCALAVTRGLAKLEEAVQELSCAASTEDVHRVGEVIASDVTIPFAHAVRMMASVFNEHSIQRRGNIARAVSDPHLSRWLEESEASFTDLFAGNTDAALEASRARRTDGLLAVARQATTSRPASSKGNRSAPYAPRPRNQVSRDPAVAAEATPLQQQTLHGTLKQKVGGRLSSFIRQWQHITETRSVLDSIKGIHLEFTSLPPLMHPSQACDSSRGVCNHKATLIADQIETLLRKNAIERAPPTIGFYARLFLVDKKNGDLYIVIENNSIKQDIFDFRSPACIDKEHCN</sequence>
<protein>
    <submittedName>
        <fullName evidence="2 3">Uncharacterized protein</fullName>
    </submittedName>
</protein>
<feature type="compositionally biased region" description="Polar residues" evidence="1">
    <location>
        <begin position="310"/>
        <end position="322"/>
    </location>
</feature>
<dbReference type="EMBL" id="AMQN01005898">
    <property type="status" value="NOT_ANNOTATED_CDS"/>
    <property type="molecule type" value="Genomic_DNA"/>
</dbReference>
<dbReference type="EMBL" id="AMQN01005899">
    <property type="status" value="NOT_ANNOTATED_CDS"/>
    <property type="molecule type" value="Genomic_DNA"/>
</dbReference>
<gene>
    <name evidence="2" type="ORF">CAPTEDRAFT_196793</name>
</gene>
<evidence type="ECO:0000313" key="2">
    <source>
        <dbReference type="EMBL" id="ELU10938.1"/>
    </source>
</evidence>
<dbReference type="EMBL" id="KB297123">
    <property type="protein sequence ID" value="ELU10938.1"/>
    <property type="molecule type" value="Genomic_DNA"/>
</dbReference>
<feature type="region of interest" description="Disordered" evidence="1">
    <location>
        <begin position="1"/>
        <end position="25"/>
    </location>
</feature>
<keyword evidence="4" id="KW-1185">Reference proteome</keyword>
<name>R7UWD9_CAPTE</name>
<evidence type="ECO:0000313" key="4">
    <source>
        <dbReference type="Proteomes" id="UP000014760"/>
    </source>
</evidence>
<feature type="compositionally biased region" description="Basic and acidic residues" evidence="1">
    <location>
        <begin position="1"/>
        <end position="13"/>
    </location>
</feature>
<feature type="region of interest" description="Disordered" evidence="1">
    <location>
        <begin position="309"/>
        <end position="340"/>
    </location>
</feature>
<reference evidence="2 4" key="2">
    <citation type="journal article" date="2013" name="Nature">
        <title>Insights into bilaterian evolution from three spiralian genomes.</title>
        <authorList>
            <person name="Simakov O."/>
            <person name="Marletaz F."/>
            <person name="Cho S.J."/>
            <person name="Edsinger-Gonzales E."/>
            <person name="Havlak P."/>
            <person name="Hellsten U."/>
            <person name="Kuo D.H."/>
            <person name="Larsson T."/>
            <person name="Lv J."/>
            <person name="Arendt D."/>
            <person name="Savage R."/>
            <person name="Osoegawa K."/>
            <person name="de Jong P."/>
            <person name="Grimwood J."/>
            <person name="Chapman J.A."/>
            <person name="Shapiro H."/>
            <person name="Aerts A."/>
            <person name="Otillar R.P."/>
            <person name="Terry A.Y."/>
            <person name="Boore J.L."/>
            <person name="Grigoriev I.V."/>
            <person name="Lindberg D.R."/>
            <person name="Seaver E.C."/>
            <person name="Weisblat D.A."/>
            <person name="Putnam N.H."/>
            <person name="Rokhsar D.S."/>
        </authorList>
    </citation>
    <scope>NUCLEOTIDE SEQUENCE</scope>
    <source>
        <strain evidence="2 4">I ESC-2004</strain>
    </source>
</reference>
<dbReference type="HOGENOM" id="CLU_044521_0_0_1"/>
<dbReference type="EnsemblMetazoa" id="CapteT196793">
    <property type="protein sequence ID" value="CapteP196793"/>
    <property type="gene ID" value="CapteG196793"/>
</dbReference>
<evidence type="ECO:0000313" key="3">
    <source>
        <dbReference type="EnsemblMetazoa" id="CapteP196793"/>
    </source>
</evidence>
<organism evidence="2">
    <name type="scientific">Capitella teleta</name>
    <name type="common">Polychaete worm</name>
    <dbReference type="NCBI Taxonomy" id="283909"/>
    <lineage>
        <taxon>Eukaryota</taxon>
        <taxon>Metazoa</taxon>
        <taxon>Spiralia</taxon>
        <taxon>Lophotrochozoa</taxon>
        <taxon>Annelida</taxon>
        <taxon>Polychaeta</taxon>
        <taxon>Sedentaria</taxon>
        <taxon>Scolecida</taxon>
        <taxon>Capitellidae</taxon>
        <taxon>Capitella</taxon>
    </lineage>
</organism>